<evidence type="ECO:0000256" key="1">
    <source>
        <dbReference type="SAM" id="MobiDB-lite"/>
    </source>
</evidence>
<keyword evidence="3" id="KW-1185">Reference proteome</keyword>
<feature type="compositionally biased region" description="Basic and acidic residues" evidence="1">
    <location>
        <begin position="384"/>
        <end position="398"/>
    </location>
</feature>
<name>A0ABW3URN3_9BACL</name>
<feature type="region of interest" description="Disordered" evidence="1">
    <location>
        <begin position="367"/>
        <end position="405"/>
    </location>
</feature>
<comment type="caution">
    <text evidence="2">The sequence shown here is derived from an EMBL/GenBank/DDBJ whole genome shotgun (WGS) entry which is preliminary data.</text>
</comment>
<accession>A0ABW3URN3</accession>
<dbReference type="EMBL" id="JBHTLU010000031">
    <property type="protein sequence ID" value="MFD1222566.1"/>
    <property type="molecule type" value="Genomic_DNA"/>
</dbReference>
<evidence type="ECO:0000313" key="3">
    <source>
        <dbReference type="Proteomes" id="UP001597180"/>
    </source>
</evidence>
<dbReference type="Proteomes" id="UP001597180">
    <property type="component" value="Unassembled WGS sequence"/>
</dbReference>
<feature type="compositionally biased region" description="Polar residues" evidence="1">
    <location>
        <begin position="367"/>
        <end position="382"/>
    </location>
</feature>
<sequence>MLYKRLILALLLLMMISLLCGHPSMAFFKKKQADPVISLIVRTAPDAEIESRLDIRNEGIAQAFKKGRYEEGPSPAGLTDMYVVVRTQPERHFRLEASGALWDEERSKHLVLPNKASEILKQYAMQLRGQHYGKLVSWKDAQRIFPRKSIFSITDVETGLTFRVQRRAGSAHADVQPISKKDTSIMKQIYHSGWSWKRKAIWVHSGKEWIAASMNGMPHGGDGIPDNDFSGHFCVHFLDSTTHKSHHPDLAHQLMVYKSAGELNTFLAAASPRILAESFIEGLDHQDTGIIQRVSEGVPKESMDKVLPELQDLLSIQVHKEQTKKKRNTAKPEIEPDPSALKADLQLSVTMERKGLQKQGRTFSFSFSRDTAQSPWRMTNISLVDKKKPEIQKKDNTKLKKRSRR</sequence>
<protein>
    <submittedName>
        <fullName evidence="2">Uncharacterized protein</fullName>
    </submittedName>
</protein>
<feature type="region of interest" description="Disordered" evidence="1">
    <location>
        <begin position="321"/>
        <end position="340"/>
    </location>
</feature>
<dbReference type="RefSeq" id="WP_345588191.1">
    <property type="nucleotide sequence ID" value="NZ_BAABJG010000015.1"/>
</dbReference>
<proteinExistence type="predicted"/>
<evidence type="ECO:0000313" key="2">
    <source>
        <dbReference type="EMBL" id="MFD1222566.1"/>
    </source>
</evidence>
<gene>
    <name evidence="2" type="ORF">ACFQ4B_20825</name>
</gene>
<reference evidence="3" key="1">
    <citation type="journal article" date="2019" name="Int. J. Syst. Evol. Microbiol.">
        <title>The Global Catalogue of Microorganisms (GCM) 10K type strain sequencing project: providing services to taxonomists for standard genome sequencing and annotation.</title>
        <authorList>
            <consortium name="The Broad Institute Genomics Platform"/>
            <consortium name="The Broad Institute Genome Sequencing Center for Infectious Disease"/>
            <person name="Wu L."/>
            <person name="Ma J."/>
        </authorList>
    </citation>
    <scope>NUCLEOTIDE SEQUENCE [LARGE SCALE GENOMIC DNA]</scope>
    <source>
        <strain evidence="3">CCUG 53270</strain>
    </source>
</reference>
<organism evidence="2 3">
    <name type="scientific">Paenibacillus vulneris</name>
    <dbReference type="NCBI Taxonomy" id="1133364"/>
    <lineage>
        <taxon>Bacteria</taxon>
        <taxon>Bacillati</taxon>
        <taxon>Bacillota</taxon>
        <taxon>Bacilli</taxon>
        <taxon>Bacillales</taxon>
        <taxon>Paenibacillaceae</taxon>
        <taxon>Paenibacillus</taxon>
    </lineage>
</organism>